<keyword evidence="10" id="KW-1205">Fibrinolytic toxin</keyword>
<dbReference type="GO" id="GO:0004252">
    <property type="term" value="F:serine-type endopeptidase activity"/>
    <property type="evidence" value="ECO:0007669"/>
    <property type="project" value="InterPro"/>
</dbReference>
<gene>
    <name evidence="14" type="ORF">APLA_LOCUS12139</name>
    <name evidence="13" type="ORF">APLA_LOCUS1647</name>
</gene>
<dbReference type="PROSITE" id="PS00134">
    <property type="entry name" value="TRYPSIN_HIS"/>
    <property type="match status" value="1"/>
</dbReference>
<dbReference type="InterPro" id="IPR050430">
    <property type="entry name" value="Peptidase_S1"/>
</dbReference>
<feature type="chain" id="PRO_5036273075" description="Peptidase S1 domain-containing protein" evidence="11">
    <location>
        <begin position="16"/>
        <end position="262"/>
    </location>
</feature>
<keyword evidence="6" id="KW-0720">Serine protease</keyword>
<reference evidence="15 16" key="1">
    <citation type="submission" date="2020-04" db="EMBL/GenBank/DDBJ databases">
        <authorList>
            <person name="Wallbank WR R."/>
            <person name="Pardo Diaz C."/>
            <person name="Kozak K."/>
            <person name="Martin S."/>
            <person name="Jiggins C."/>
            <person name="Moest M."/>
            <person name="Warren A I."/>
            <person name="Byers J.R.P. K."/>
            <person name="Montejo-Kovacevich G."/>
            <person name="Yen C E."/>
        </authorList>
    </citation>
    <scope>NUCLEOTIDE SEQUENCE [LARGE SCALE GENOMIC DNA]</scope>
</reference>
<comment type="similarity">
    <text evidence="2">Belongs to the peptidase S1 family.</text>
</comment>
<keyword evidence="11" id="KW-0732">Signal</keyword>
<dbReference type="Proteomes" id="UP000494256">
    <property type="component" value="Unassembled WGS sequence"/>
</dbReference>
<evidence type="ECO:0000256" key="11">
    <source>
        <dbReference type="SAM" id="SignalP"/>
    </source>
</evidence>
<keyword evidence="15" id="KW-1185">Reference proteome</keyword>
<evidence type="ECO:0000259" key="12">
    <source>
        <dbReference type="PROSITE" id="PS50240"/>
    </source>
</evidence>
<name>A0A8S1AFD6_ARCPL</name>
<evidence type="ECO:0000313" key="16">
    <source>
        <dbReference type="Proteomes" id="UP000494256"/>
    </source>
</evidence>
<dbReference type="PRINTS" id="PR00722">
    <property type="entry name" value="CHYMOTRYPSIN"/>
</dbReference>
<dbReference type="SMART" id="SM00020">
    <property type="entry name" value="Tryp_SPc"/>
    <property type="match status" value="1"/>
</dbReference>
<evidence type="ECO:0000256" key="7">
    <source>
        <dbReference type="ARBA" id="ARBA00023157"/>
    </source>
</evidence>
<evidence type="ECO:0000256" key="2">
    <source>
        <dbReference type="ARBA" id="ARBA00007664"/>
    </source>
</evidence>
<dbReference type="InterPro" id="IPR001254">
    <property type="entry name" value="Trypsin_dom"/>
</dbReference>
<dbReference type="GO" id="GO:0090729">
    <property type="term" value="F:toxin activity"/>
    <property type="evidence" value="ECO:0007669"/>
    <property type="project" value="UniProtKB-KW"/>
</dbReference>
<dbReference type="InterPro" id="IPR009003">
    <property type="entry name" value="Peptidase_S1_PA"/>
</dbReference>
<dbReference type="EMBL" id="CADEBD010000337">
    <property type="protein sequence ID" value="CAB3247839.1"/>
    <property type="molecule type" value="Genomic_DNA"/>
</dbReference>
<evidence type="ECO:0000256" key="5">
    <source>
        <dbReference type="ARBA" id="ARBA00022801"/>
    </source>
</evidence>
<dbReference type="SUPFAM" id="SSF50494">
    <property type="entry name" value="Trypsin-like serine proteases"/>
    <property type="match status" value="1"/>
</dbReference>
<feature type="signal peptide" evidence="11">
    <location>
        <begin position="1"/>
        <end position="15"/>
    </location>
</feature>
<dbReference type="OrthoDB" id="10059102at2759"/>
<keyword evidence="3" id="KW-0800">Toxin</keyword>
<keyword evidence="8" id="KW-1199">Hemostasis impairing toxin</keyword>
<organism evidence="14 16">
    <name type="scientific">Arctia plantaginis</name>
    <name type="common">Wood tiger moth</name>
    <name type="synonym">Phalaena plantaginis</name>
    <dbReference type="NCBI Taxonomy" id="874455"/>
    <lineage>
        <taxon>Eukaryota</taxon>
        <taxon>Metazoa</taxon>
        <taxon>Ecdysozoa</taxon>
        <taxon>Arthropoda</taxon>
        <taxon>Hexapoda</taxon>
        <taxon>Insecta</taxon>
        <taxon>Pterygota</taxon>
        <taxon>Neoptera</taxon>
        <taxon>Endopterygota</taxon>
        <taxon>Lepidoptera</taxon>
        <taxon>Glossata</taxon>
        <taxon>Ditrysia</taxon>
        <taxon>Noctuoidea</taxon>
        <taxon>Erebidae</taxon>
        <taxon>Arctiinae</taxon>
        <taxon>Arctia</taxon>
    </lineage>
</organism>
<dbReference type="AlphaFoldDB" id="A0A8S1AFD6"/>
<keyword evidence="5" id="KW-0378">Hydrolase</keyword>
<evidence type="ECO:0000256" key="8">
    <source>
        <dbReference type="ARBA" id="ARBA00023240"/>
    </source>
</evidence>
<evidence type="ECO:0000256" key="6">
    <source>
        <dbReference type="ARBA" id="ARBA00022825"/>
    </source>
</evidence>
<evidence type="ECO:0000313" key="14">
    <source>
        <dbReference type="EMBL" id="CAB3247839.1"/>
    </source>
</evidence>
<keyword evidence="4" id="KW-0645">Protease</keyword>
<evidence type="ECO:0000256" key="3">
    <source>
        <dbReference type="ARBA" id="ARBA00022656"/>
    </source>
</evidence>
<dbReference type="InterPro" id="IPR001314">
    <property type="entry name" value="Peptidase_S1A"/>
</dbReference>
<comment type="caution">
    <text evidence="14">The sequence shown here is derived from an EMBL/GenBank/DDBJ whole genome shotgun (WGS) entry which is preliminary data.</text>
</comment>
<dbReference type="PANTHER" id="PTHR24276:SF98">
    <property type="entry name" value="FI18310P1-RELATED"/>
    <property type="match status" value="1"/>
</dbReference>
<evidence type="ECO:0000313" key="13">
    <source>
        <dbReference type="EMBL" id="CAB3223439.1"/>
    </source>
</evidence>
<evidence type="ECO:0000313" key="15">
    <source>
        <dbReference type="Proteomes" id="UP000494106"/>
    </source>
</evidence>
<dbReference type="Pfam" id="PF00089">
    <property type="entry name" value="Trypsin"/>
    <property type="match status" value="1"/>
</dbReference>
<sequence>MRAIIFAALLGFALAVPKTSVRRTSAIIENYPFMASMQYGWANIAWAQNCAGTLITNNAVLSAAHCYDGKIPAQWRVGLGSASRSNNDTIFNVARFTFHPSYNVLSLFDADVAIVHLTSNAVFSQTINNAAVASATSIVFPGLPVTSIGWGSEQGNARPEQLQRRDITIINQEICEQQYDSLRQRPEFAGWPKVTAGMACAGVPNEGGRDACVGDEGGPVFFTLDRPILVGIHSWSYGCAPSTYPSVIVRVPLYSNWIVANA</sequence>
<evidence type="ECO:0000256" key="9">
    <source>
        <dbReference type="ARBA" id="ARBA00055534"/>
    </source>
</evidence>
<comment type="subcellular location">
    <subcellularLocation>
        <location evidence="1">Secreted</location>
        <location evidence="1">Extracellular space</location>
    </subcellularLocation>
</comment>
<feature type="domain" description="Peptidase S1" evidence="12">
    <location>
        <begin position="9"/>
        <end position="262"/>
    </location>
</feature>
<dbReference type="PROSITE" id="PS50240">
    <property type="entry name" value="TRYPSIN_DOM"/>
    <property type="match status" value="1"/>
</dbReference>
<dbReference type="GO" id="GO:0006508">
    <property type="term" value="P:proteolysis"/>
    <property type="evidence" value="ECO:0007669"/>
    <property type="project" value="UniProtKB-KW"/>
</dbReference>
<dbReference type="InterPro" id="IPR018114">
    <property type="entry name" value="TRYPSIN_HIS"/>
</dbReference>
<accession>A0A8S1AFD6</accession>
<keyword evidence="7" id="KW-1015">Disulfide bond</keyword>
<evidence type="ECO:0000256" key="4">
    <source>
        <dbReference type="ARBA" id="ARBA00022670"/>
    </source>
</evidence>
<dbReference type="CDD" id="cd00190">
    <property type="entry name" value="Tryp_SPc"/>
    <property type="match status" value="1"/>
</dbReference>
<comment type="function">
    <text evidence="9">Fibrinolytic activity; shows preferential cleavage of Arg-Gly bonds in all three fibrinogen chains. Contact with the caterpillars causes severe bleeding, due the anticoagulant effect of the protein.</text>
</comment>
<dbReference type="Proteomes" id="UP000494106">
    <property type="component" value="Unassembled WGS sequence"/>
</dbReference>
<dbReference type="EMBL" id="CADEBC010000135">
    <property type="protein sequence ID" value="CAB3223439.1"/>
    <property type="molecule type" value="Genomic_DNA"/>
</dbReference>
<dbReference type="GO" id="GO:0005576">
    <property type="term" value="C:extracellular region"/>
    <property type="evidence" value="ECO:0007669"/>
    <property type="project" value="UniProtKB-SubCell"/>
</dbReference>
<dbReference type="Gene3D" id="2.40.10.10">
    <property type="entry name" value="Trypsin-like serine proteases"/>
    <property type="match status" value="1"/>
</dbReference>
<protein>
    <recommendedName>
        <fullName evidence="12">Peptidase S1 domain-containing protein</fullName>
    </recommendedName>
</protein>
<evidence type="ECO:0000256" key="1">
    <source>
        <dbReference type="ARBA" id="ARBA00004239"/>
    </source>
</evidence>
<dbReference type="FunFam" id="2.40.10.10:FF:000068">
    <property type="entry name" value="transmembrane protease serine 2"/>
    <property type="match status" value="1"/>
</dbReference>
<dbReference type="PANTHER" id="PTHR24276">
    <property type="entry name" value="POLYSERASE-RELATED"/>
    <property type="match status" value="1"/>
</dbReference>
<evidence type="ECO:0000256" key="10">
    <source>
        <dbReference type="ARBA" id="ARBA00084094"/>
    </source>
</evidence>
<proteinExistence type="inferred from homology"/>
<dbReference type="InterPro" id="IPR043504">
    <property type="entry name" value="Peptidase_S1_PA_chymotrypsin"/>
</dbReference>